<sequence length="95" mass="10355">MAMDLMHLLKVWNYEQADAEQEVACPKTSPKNKISFSINNSVARPVAGRSSSSPEKTATVRSDGATGQNPYGHWVPVKARSFPLSASKRPPAKSR</sequence>
<proteinExistence type="predicted"/>
<accession>A0A9D3SAM2</accession>
<keyword evidence="3" id="KW-1185">Reference proteome</keyword>
<dbReference type="EMBL" id="JAFIRN010000001">
    <property type="protein sequence ID" value="KAG5856062.1"/>
    <property type="molecule type" value="Genomic_DNA"/>
</dbReference>
<protein>
    <submittedName>
        <fullName evidence="2">Uncharacterized protein</fullName>
    </submittedName>
</protein>
<evidence type="ECO:0000313" key="3">
    <source>
        <dbReference type="Proteomes" id="UP001044222"/>
    </source>
</evidence>
<name>A0A9D3SAM2_ANGAN</name>
<evidence type="ECO:0000256" key="1">
    <source>
        <dbReference type="SAM" id="MobiDB-lite"/>
    </source>
</evidence>
<dbReference type="AlphaFoldDB" id="A0A9D3SAM2"/>
<feature type="compositionally biased region" description="Polar residues" evidence="1">
    <location>
        <begin position="49"/>
        <end position="69"/>
    </location>
</feature>
<reference evidence="2" key="1">
    <citation type="submission" date="2021-01" db="EMBL/GenBank/DDBJ databases">
        <title>A chromosome-scale assembly of European eel, Anguilla anguilla.</title>
        <authorList>
            <person name="Henkel C."/>
            <person name="Jong-Raadsen S.A."/>
            <person name="Dufour S."/>
            <person name="Weltzien F.-A."/>
            <person name="Palstra A.P."/>
            <person name="Pelster B."/>
            <person name="Spaink H.P."/>
            <person name="Van Den Thillart G.E."/>
            <person name="Jansen H."/>
            <person name="Zahm M."/>
            <person name="Klopp C."/>
            <person name="Cedric C."/>
            <person name="Louis A."/>
            <person name="Berthelot C."/>
            <person name="Parey E."/>
            <person name="Roest Crollius H."/>
            <person name="Montfort J."/>
            <person name="Robinson-Rechavi M."/>
            <person name="Bucao C."/>
            <person name="Bouchez O."/>
            <person name="Gislard M."/>
            <person name="Lluch J."/>
            <person name="Milhes M."/>
            <person name="Lampietro C."/>
            <person name="Lopez Roques C."/>
            <person name="Donnadieu C."/>
            <person name="Braasch I."/>
            <person name="Desvignes T."/>
            <person name="Postlethwait J."/>
            <person name="Bobe J."/>
            <person name="Guiguen Y."/>
            <person name="Dirks R."/>
        </authorList>
    </citation>
    <scope>NUCLEOTIDE SEQUENCE</scope>
    <source>
        <strain evidence="2">Tag_6206</strain>
        <tissue evidence="2">Liver</tissue>
    </source>
</reference>
<dbReference type="Proteomes" id="UP001044222">
    <property type="component" value="Unassembled WGS sequence"/>
</dbReference>
<gene>
    <name evidence="2" type="ORF">ANANG_G00003950</name>
</gene>
<evidence type="ECO:0000313" key="2">
    <source>
        <dbReference type="EMBL" id="KAG5856062.1"/>
    </source>
</evidence>
<feature type="region of interest" description="Disordered" evidence="1">
    <location>
        <begin position="23"/>
        <end position="95"/>
    </location>
</feature>
<comment type="caution">
    <text evidence="2">The sequence shown here is derived from an EMBL/GenBank/DDBJ whole genome shotgun (WGS) entry which is preliminary data.</text>
</comment>
<organism evidence="2 3">
    <name type="scientific">Anguilla anguilla</name>
    <name type="common">European freshwater eel</name>
    <name type="synonym">Muraena anguilla</name>
    <dbReference type="NCBI Taxonomy" id="7936"/>
    <lineage>
        <taxon>Eukaryota</taxon>
        <taxon>Metazoa</taxon>
        <taxon>Chordata</taxon>
        <taxon>Craniata</taxon>
        <taxon>Vertebrata</taxon>
        <taxon>Euteleostomi</taxon>
        <taxon>Actinopterygii</taxon>
        <taxon>Neopterygii</taxon>
        <taxon>Teleostei</taxon>
        <taxon>Anguilliformes</taxon>
        <taxon>Anguillidae</taxon>
        <taxon>Anguilla</taxon>
    </lineage>
</organism>
<feature type="compositionally biased region" description="Polar residues" evidence="1">
    <location>
        <begin position="29"/>
        <end position="42"/>
    </location>
</feature>